<dbReference type="PROSITE" id="PS50262">
    <property type="entry name" value="G_PROTEIN_RECEP_F1_2"/>
    <property type="match status" value="1"/>
</dbReference>
<dbReference type="Proteomes" id="UP000749559">
    <property type="component" value="Unassembled WGS sequence"/>
</dbReference>
<dbReference type="EMBL" id="CAIIXF020000003">
    <property type="protein sequence ID" value="CAH1779776.1"/>
    <property type="molecule type" value="Genomic_DNA"/>
</dbReference>
<dbReference type="InterPro" id="IPR017452">
    <property type="entry name" value="GPCR_Rhodpsn_7TM"/>
</dbReference>
<dbReference type="GO" id="GO:0016020">
    <property type="term" value="C:membrane"/>
    <property type="evidence" value="ECO:0007669"/>
    <property type="project" value="UniProtKB-SubCell"/>
</dbReference>
<feature type="transmembrane region" description="Helical" evidence="6">
    <location>
        <begin position="56"/>
        <end position="74"/>
    </location>
</feature>
<evidence type="ECO:0000256" key="5">
    <source>
        <dbReference type="SAM" id="MobiDB-lite"/>
    </source>
</evidence>
<feature type="domain" description="G-protein coupled receptors family 1 profile" evidence="7">
    <location>
        <begin position="36"/>
        <end position="309"/>
    </location>
</feature>
<keyword evidence="4 6" id="KW-0472">Membrane</keyword>
<dbReference type="GO" id="GO:0004930">
    <property type="term" value="F:G protein-coupled receptor activity"/>
    <property type="evidence" value="ECO:0007669"/>
    <property type="project" value="InterPro"/>
</dbReference>
<dbReference type="SUPFAM" id="SSF81321">
    <property type="entry name" value="Family A G protein-coupled receptor-like"/>
    <property type="match status" value="1"/>
</dbReference>
<protein>
    <recommendedName>
        <fullName evidence="7">G-protein coupled receptors family 1 profile domain-containing protein</fullName>
    </recommendedName>
</protein>
<keyword evidence="2 6" id="KW-0812">Transmembrane</keyword>
<dbReference type="AlphaFoldDB" id="A0A8S4NGL6"/>
<dbReference type="CDD" id="cd14978">
    <property type="entry name" value="7tmA_FMRFamide_R-like"/>
    <property type="match status" value="1"/>
</dbReference>
<dbReference type="InterPro" id="IPR000276">
    <property type="entry name" value="GPCR_Rhodpsn"/>
</dbReference>
<dbReference type="Gene3D" id="1.20.1070.10">
    <property type="entry name" value="Rhodopsin 7-helix transmembrane proteins"/>
    <property type="match status" value="1"/>
</dbReference>
<feature type="transmembrane region" description="Helical" evidence="6">
    <location>
        <begin position="97"/>
        <end position="118"/>
    </location>
</feature>
<proteinExistence type="predicted"/>
<organism evidence="8 9">
    <name type="scientific">Owenia fusiformis</name>
    <name type="common">Polychaete worm</name>
    <dbReference type="NCBI Taxonomy" id="6347"/>
    <lineage>
        <taxon>Eukaryota</taxon>
        <taxon>Metazoa</taxon>
        <taxon>Spiralia</taxon>
        <taxon>Lophotrochozoa</taxon>
        <taxon>Annelida</taxon>
        <taxon>Polychaeta</taxon>
        <taxon>Sedentaria</taxon>
        <taxon>Canalipalpata</taxon>
        <taxon>Sabellida</taxon>
        <taxon>Oweniida</taxon>
        <taxon>Oweniidae</taxon>
        <taxon>Owenia</taxon>
    </lineage>
</organism>
<evidence type="ECO:0000256" key="1">
    <source>
        <dbReference type="ARBA" id="ARBA00004370"/>
    </source>
</evidence>
<comment type="caution">
    <text evidence="8">The sequence shown here is derived from an EMBL/GenBank/DDBJ whole genome shotgun (WGS) entry which is preliminary data.</text>
</comment>
<dbReference type="OrthoDB" id="9990906at2759"/>
<dbReference type="Pfam" id="PF00001">
    <property type="entry name" value="7tm_1"/>
    <property type="match status" value="1"/>
</dbReference>
<comment type="subcellular location">
    <subcellularLocation>
        <location evidence="1">Membrane</location>
    </subcellularLocation>
</comment>
<dbReference type="PANTHER" id="PTHR46641">
    <property type="entry name" value="FMRFAMIDE RECEPTOR-RELATED"/>
    <property type="match status" value="1"/>
</dbReference>
<accession>A0A8S4NGL6</accession>
<dbReference type="InterPro" id="IPR052954">
    <property type="entry name" value="GPCR-Ligand_Int"/>
</dbReference>
<dbReference type="PANTHER" id="PTHR46641:SF25">
    <property type="entry name" value="CNMAMIDE RECEPTOR-RELATED"/>
    <property type="match status" value="1"/>
</dbReference>
<feature type="transmembrane region" description="Helical" evidence="6">
    <location>
        <begin position="139"/>
        <end position="159"/>
    </location>
</feature>
<feature type="compositionally biased region" description="Basic and acidic residues" evidence="5">
    <location>
        <begin position="292"/>
        <end position="309"/>
    </location>
</feature>
<feature type="transmembrane region" description="Helical" evidence="6">
    <location>
        <begin position="201"/>
        <end position="221"/>
    </location>
</feature>
<keyword evidence="3 6" id="KW-1133">Transmembrane helix</keyword>
<name>A0A8S4NGL6_OWEFU</name>
<evidence type="ECO:0000256" key="6">
    <source>
        <dbReference type="SAM" id="Phobius"/>
    </source>
</evidence>
<evidence type="ECO:0000259" key="7">
    <source>
        <dbReference type="PROSITE" id="PS50262"/>
    </source>
</evidence>
<keyword evidence="9" id="KW-1185">Reference proteome</keyword>
<feature type="transmembrane region" description="Helical" evidence="6">
    <location>
        <begin position="21"/>
        <end position="44"/>
    </location>
</feature>
<evidence type="ECO:0000256" key="2">
    <source>
        <dbReference type="ARBA" id="ARBA00022692"/>
    </source>
</evidence>
<evidence type="ECO:0000256" key="3">
    <source>
        <dbReference type="ARBA" id="ARBA00022989"/>
    </source>
</evidence>
<gene>
    <name evidence="8" type="ORF">OFUS_LOCUS6551</name>
</gene>
<feature type="region of interest" description="Disordered" evidence="5">
    <location>
        <begin position="259"/>
        <end position="309"/>
    </location>
</feature>
<evidence type="ECO:0000313" key="8">
    <source>
        <dbReference type="EMBL" id="CAH1779776.1"/>
    </source>
</evidence>
<evidence type="ECO:0000256" key="4">
    <source>
        <dbReference type="ARBA" id="ARBA00023136"/>
    </source>
</evidence>
<dbReference type="PRINTS" id="PR00237">
    <property type="entry name" value="GPCRRHODOPSN"/>
</dbReference>
<feature type="compositionally biased region" description="Polar residues" evidence="5">
    <location>
        <begin position="274"/>
        <end position="283"/>
    </location>
</feature>
<evidence type="ECO:0000313" key="9">
    <source>
        <dbReference type="Proteomes" id="UP000749559"/>
    </source>
</evidence>
<reference evidence="8" key="1">
    <citation type="submission" date="2022-03" db="EMBL/GenBank/DDBJ databases">
        <authorList>
            <person name="Martin C."/>
        </authorList>
    </citation>
    <scope>NUCLEOTIDE SEQUENCE</scope>
</reference>
<sequence length="309" mass="35262">MMNCSDTPLEDYWEYQLSQNIYKYGGIILLVIGIIGNVLSMIVLLRKKFRTTTTGVYLFALSVTDCTVIIWAQFLRHALRGLTGIDLPNQYPWFCKLWYFIIKVTTTASGWLLAALTIERVLGIYMPLKWRIYSTTQNARIGIIAIYISLAGINMHYFWSYGPVYITDEKNITTKATGCSISTDDSNLEHFMLNYRPTMDLITRTFLPFAVIAIGNIMIIFKLKKQLRTRDHLTQSKNEFQKIDKYGAENPEARLPAFQTNALTTRPTRRPQGLSANGSSPDLNWSYPPDIAKPRERIAHADDSGLNHA</sequence>